<name>A0A2T3J8V2_9GAMM</name>
<accession>A0A2T3J8V2</accession>
<dbReference type="Proteomes" id="UP000240987">
    <property type="component" value="Unassembled WGS sequence"/>
</dbReference>
<dbReference type="EMBL" id="PYMJ01000034">
    <property type="protein sequence ID" value="PSU45220.1"/>
    <property type="molecule type" value="Genomic_DNA"/>
</dbReference>
<sequence length="128" mass="14243">MPLIRIKSLPFEGDVDISLVVCNLSQAVADATGIESHHIMVSWEYLLKGHYSHAGKVAEVQGINTHPLLVDLIAPNFNTEQQIMAMLELIANTISEHVPVAKKNIFINYTPAYSDGVYDEGHIVEWDM</sequence>
<protein>
    <recommendedName>
        <fullName evidence="3">DUF1904 domain-containing protein</fullName>
    </recommendedName>
</protein>
<dbReference type="RefSeq" id="WP_107244970.1">
    <property type="nucleotide sequence ID" value="NZ_PYMJ01000034.1"/>
</dbReference>
<gene>
    <name evidence="1" type="ORF">C9J12_23750</name>
</gene>
<comment type="caution">
    <text evidence="1">The sequence shown here is derived from an EMBL/GenBank/DDBJ whole genome shotgun (WGS) entry which is preliminary data.</text>
</comment>
<evidence type="ECO:0008006" key="3">
    <source>
        <dbReference type="Google" id="ProtNLM"/>
    </source>
</evidence>
<dbReference type="AlphaFoldDB" id="A0A2T3J8V2"/>
<organism evidence="1 2">
    <name type="scientific">Photobacterium frigidiphilum</name>
    <dbReference type="NCBI Taxonomy" id="264736"/>
    <lineage>
        <taxon>Bacteria</taxon>
        <taxon>Pseudomonadati</taxon>
        <taxon>Pseudomonadota</taxon>
        <taxon>Gammaproteobacteria</taxon>
        <taxon>Vibrionales</taxon>
        <taxon>Vibrionaceae</taxon>
        <taxon>Photobacterium</taxon>
    </lineage>
</organism>
<dbReference type="OrthoDB" id="5815263at2"/>
<evidence type="ECO:0000313" key="2">
    <source>
        <dbReference type="Proteomes" id="UP000240987"/>
    </source>
</evidence>
<evidence type="ECO:0000313" key="1">
    <source>
        <dbReference type="EMBL" id="PSU45220.1"/>
    </source>
</evidence>
<reference evidence="1 2" key="1">
    <citation type="submission" date="2018-01" db="EMBL/GenBank/DDBJ databases">
        <title>Whole genome sequencing of Histamine producing bacteria.</title>
        <authorList>
            <person name="Butler K."/>
        </authorList>
    </citation>
    <scope>NUCLEOTIDE SEQUENCE [LARGE SCALE GENOMIC DNA]</scope>
    <source>
        <strain evidence="1 2">JCM 12947</strain>
    </source>
</reference>
<proteinExistence type="predicted"/>
<keyword evidence="2" id="KW-1185">Reference proteome</keyword>